<dbReference type="Proteomes" id="UP001168528">
    <property type="component" value="Unassembled WGS sequence"/>
</dbReference>
<feature type="transmembrane region" description="Helical" evidence="1">
    <location>
        <begin position="7"/>
        <end position="24"/>
    </location>
</feature>
<evidence type="ECO:0000313" key="2">
    <source>
        <dbReference type="EMBL" id="MDO1449119.1"/>
    </source>
</evidence>
<dbReference type="EMBL" id="JAUKPO010000016">
    <property type="protein sequence ID" value="MDO1449119.1"/>
    <property type="molecule type" value="Genomic_DNA"/>
</dbReference>
<keyword evidence="1" id="KW-1133">Transmembrane helix</keyword>
<keyword evidence="1" id="KW-0472">Membrane</keyword>
<reference evidence="2" key="1">
    <citation type="submission" date="2023-07" db="EMBL/GenBank/DDBJ databases">
        <title>The genome sequence of Rhodocytophaga aerolata KACC 12507.</title>
        <authorList>
            <person name="Zhang X."/>
        </authorList>
    </citation>
    <scope>NUCLEOTIDE SEQUENCE</scope>
    <source>
        <strain evidence="2">KACC 12507</strain>
    </source>
</reference>
<name>A0ABT8RAT7_9BACT</name>
<evidence type="ECO:0000313" key="3">
    <source>
        <dbReference type="Proteomes" id="UP001168528"/>
    </source>
</evidence>
<protein>
    <submittedName>
        <fullName evidence="2">Uncharacterized protein</fullName>
    </submittedName>
</protein>
<comment type="caution">
    <text evidence="2">The sequence shown here is derived from an EMBL/GenBank/DDBJ whole genome shotgun (WGS) entry which is preliminary data.</text>
</comment>
<proteinExistence type="predicted"/>
<dbReference type="RefSeq" id="WP_302039920.1">
    <property type="nucleotide sequence ID" value="NZ_JAUKPO010000016.1"/>
</dbReference>
<sequence>MTRTKYWAILISIPVAIGLISNYIAYTSSSQQAQAFMWQALCYHILLCIPVTYFFRMRHLGFTWKEMLVSLVPFIGAKYRSKALFDPK</sequence>
<keyword evidence="1" id="KW-0812">Transmembrane</keyword>
<organism evidence="2 3">
    <name type="scientific">Rhodocytophaga aerolata</name>
    <dbReference type="NCBI Taxonomy" id="455078"/>
    <lineage>
        <taxon>Bacteria</taxon>
        <taxon>Pseudomonadati</taxon>
        <taxon>Bacteroidota</taxon>
        <taxon>Cytophagia</taxon>
        <taxon>Cytophagales</taxon>
        <taxon>Rhodocytophagaceae</taxon>
        <taxon>Rhodocytophaga</taxon>
    </lineage>
</organism>
<accession>A0ABT8RAT7</accession>
<gene>
    <name evidence="2" type="ORF">Q0590_22775</name>
</gene>
<keyword evidence="3" id="KW-1185">Reference proteome</keyword>
<feature type="transmembrane region" description="Helical" evidence="1">
    <location>
        <begin position="36"/>
        <end position="55"/>
    </location>
</feature>
<evidence type="ECO:0000256" key="1">
    <source>
        <dbReference type="SAM" id="Phobius"/>
    </source>
</evidence>